<comment type="cofactor">
    <cofactor evidence="2">
        <name>Mg(2+)</name>
        <dbReference type="ChEBI" id="CHEBI:18420"/>
    </cofactor>
</comment>
<evidence type="ECO:0000313" key="11">
    <source>
        <dbReference type="Proteomes" id="UP000035065"/>
    </source>
</evidence>
<evidence type="ECO:0000313" key="10">
    <source>
        <dbReference type="EMBL" id="EGD56609.1"/>
    </source>
</evidence>
<protein>
    <submittedName>
        <fullName evidence="10">NUDIX hydrolase</fullName>
    </submittedName>
</protein>
<dbReference type="CDD" id="cd03426">
    <property type="entry name" value="NUDIX_CoAse_Nudt7"/>
    <property type="match status" value="1"/>
</dbReference>
<dbReference type="PRINTS" id="PR00502">
    <property type="entry name" value="NUDIXFAMILY"/>
</dbReference>
<evidence type="ECO:0000256" key="2">
    <source>
        <dbReference type="ARBA" id="ARBA00001946"/>
    </source>
</evidence>
<dbReference type="InterPro" id="IPR045121">
    <property type="entry name" value="CoAse"/>
</dbReference>
<proteinExistence type="inferred from homology"/>
<comment type="caution">
    <text evidence="10">The sequence shown here is derived from an EMBL/GenBank/DDBJ whole genome shotgun (WGS) entry which is preliminary data.</text>
</comment>
<evidence type="ECO:0000256" key="8">
    <source>
        <dbReference type="RuleBase" id="RU003476"/>
    </source>
</evidence>
<dbReference type="InterPro" id="IPR015797">
    <property type="entry name" value="NUDIX_hydrolase-like_dom_sf"/>
</dbReference>
<evidence type="ECO:0000256" key="5">
    <source>
        <dbReference type="ARBA" id="ARBA00022801"/>
    </source>
</evidence>
<dbReference type="InterPro" id="IPR020476">
    <property type="entry name" value="Nudix_hydrolase"/>
</dbReference>
<keyword evidence="7" id="KW-0464">Manganese</keyword>
<dbReference type="PROSITE" id="PS51462">
    <property type="entry name" value="NUDIX"/>
    <property type="match status" value="1"/>
</dbReference>
<dbReference type="InterPro" id="IPR000086">
    <property type="entry name" value="NUDIX_hydrolase_dom"/>
</dbReference>
<dbReference type="GO" id="GO:0010945">
    <property type="term" value="F:coenzyme A diphosphatase activity"/>
    <property type="evidence" value="ECO:0007669"/>
    <property type="project" value="InterPro"/>
</dbReference>
<evidence type="ECO:0000256" key="4">
    <source>
        <dbReference type="ARBA" id="ARBA00022723"/>
    </source>
</evidence>
<evidence type="ECO:0000256" key="3">
    <source>
        <dbReference type="ARBA" id="ARBA00005582"/>
    </source>
</evidence>
<dbReference type="InterPro" id="IPR020084">
    <property type="entry name" value="NUDIX_hydrolase_CS"/>
</dbReference>
<dbReference type="Proteomes" id="UP000035065">
    <property type="component" value="Unassembled WGS sequence"/>
</dbReference>
<dbReference type="PROSITE" id="PS00893">
    <property type="entry name" value="NUDIX_BOX"/>
    <property type="match status" value="1"/>
</dbReference>
<name>F1YF70_9ACTN</name>
<keyword evidence="4" id="KW-0479">Metal-binding</keyword>
<keyword evidence="5 8" id="KW-0378">Hydrolase</keyword>
<gene>
    <name evidence="10" type="ORF">SCNU_03622</name>
</gene>
<reference evidence="10 11" key="1">
    <citation type="journal article" date="2011" name="J. Bacteriol.">
        <title>Draft Genome Sequence of Gordonia neofelifaecis NRRL B-59395, a Cholesterol-Degrading Actinomycete.</title>
        <authorList>
            <person name="Ge F."/>
            <person name="Li W."/>
            <person name="Chen G."/>
            <person name="Liu Y."/>
            <person name="Zhang G."/>
            <person name="Yong B."/>
            <person name="Wang Q."/>
            <person name="Wang N."/>
            <person name="Huang Z."/>
            <person name="Li W."/>
            <person name="Wang J."/>
            <person name="Wu C."/>
            <person name="Xie Q."/>
            <person name="Liu G."/>
        </authorList>
    </citation>
    <scope>NUCLEOTIDE SEQUENCE [LARGE SCALE GENOMIC DNA]</scope>
    <source>
        <strain evidence="10 11">NRRL B-59395</strain>
    </source>
</reference>
<evidence type="ECO:0000256" key="1">
    <source>
        <dbReference type="ARBA" id="ARBA00001936"/>
    </source>
</evidence>
<dbReference type="AlphaFoldDB" id="F1YF70"/>
<dbReference type="OrthoDB" id="9804442at2"/>
<dbReference type="EMBL" id="AEUD01000002">
    <property type="protein sequence ID" value="EGD56609.1"/>
    <property type="molecule type" value="Genomic_DNA"/>
</dbReference>
<sequence>MEITRAAAEERVRNWARREVDDPDGTLKRSAVAITVVRRHDSYGIWIARRPATLRNHARQFALPGGRLDPGETATQAALRELREEIGIDLGADAVLGLLDDYETRSGYLMTPVVCWTDDDPPVTPSPDEVDQLFFVTFDELRRPAQFSRIPESPRTLVSLNIAGARVHAPTAAVIYQFAEVVLAGRDTRVHDLEQPVFAWR</sequence>
<dbReference type="GO" id="GO:0046872">
    <property type="term" value="F:metal ion binding"/>
    <property type="evidence" value="ECO:0007669"/>
    <property type="project" value="UniProtKB-KW"/>
</dbReference>
<evidence type="ECO:0000256" key="7">
    <source>
        <dbReference type="ARBA" id="ARBA00023211"/>
    </source>
</evidence>
<dbReference type="Gene3D" id="3.90.79.10">
    <property type="entry name" value="Nucleoside Triphosphate Pyrophosphohydrolase"/>
    <property type="match status" value="1"/>
</dbReference>
<dbReference type="RefSeq" id="WP_009677993.1">
    <property type="nucleotide sequence ID" value="NZ_AEUD01000002.1"/>
</dbReference>
<evidence type="ECO:0000259" key="9">
    <source>
        <dbReference type="PROSITE" id="PS51462"/>
    </source>
</evidence>
<dbReference type="SUPFAM" id="SSF55811">
    <property type="entry name" value="Nudix"/>
    <property type="match status" value="1"/>
</dbReference>
<feature type="domain" description="Nudix hydrolase" evidence="9">
    <location>
        <begin position="27"/>
        <end position="158"/>
    </location>
</feature>
<evidence type="ECO:0000256" key="6">
    <source>
        <dbReference type="ARBA" id="ARBA00022842"/>
    </source>
</evidence>
<dbReference type="eggNOG" id="COG0494">
    <property type="taxonomic scope" value="Bacteria"/>
</dbReference>
<dbReference type="PANTHER" id="PTHR12992:SF11">
    <property type="entry name" value="MITOCHONDRIAL COENZYME A DIPHOSPHATASE NUDT8"/>
    <property type="match status" value="1"/>
</dbReference>
<dbReference type="PANTHER" id="PTHR12992">
    <property type="entry name" value="NUDIX HYDROLASE"/>
    <property type="match status" value="1"/>
</dbReference>
<comment type="cofactor">
    <cofactor evidence="1">
        <name>Mn(2+)</name>
        <dbReference type="ChEBI" id="CHEBI:29035"/>
    </cofactor>
</comment>
<dbReference type="Pfam" id="PF00293">
    <property type="entry name" value="NUDIX"/>
    <property type="match status" value="1"/>
</dbReference>
<organism evidence="10 11">
    <name type="scientific">Gordonia neofelifaecis NRRL B-59395</name>
    <dbReference type="NCBI Taxonomy" id="644548"/>
    <lineage>
        <taxon>Bacteria</taxon>
        <taxon>Bacillati</taxon>
        <taxon>Actinomycetota</taxon>
        <taxon>Actinomycetes</taxon>
        <taxon>Mycobacteriales</taxon>
        <taxon>Gordoniaceae</taxon>
        <taxon>Gordonia</taxon>
    </lineage>
</organism>
<keyword evidence="6" id="KW-0460">Magnesium</keyword>
<accession>F1YF70</accession>
<comment type="similarity">
    <text evidence="3 8">Belongs to the Nudix hydrolase family.</text>
</comment>
<keyword evidence="11" id="KW-1185">Reference proteome</keyword>
<dbReference type="STRING" id="644548.SCNU_03622"/>